<feature type="region of interest" description="Disordered" evidence="1">
    <location>
        <begin position="636"/>
        <end position="658"/>
    </location>
</feature>
<dbReference type="InterPro" id="IPR041498">
    <property type="entry name" value="Big_6"/>
</dbReference>
<dbReference type="OrthoDB" id="8481600at2"/>
<feature type="region of interest" description="Disordered" evidence="1">
    <location>
        <begin position="162"/>
        <end position="191"/>
    </location>
</feature>
<evidence type="ECO:0000259" key="2">
    <source>
        <dbReference type="Pfam" id="PF17936"/>
    </source>
</evidence>
<protein>
    <recommendedName>
        <fullName evidence="2">Bacterial Ig domain-containing protein</fullName>
    </recommendedName>
</protein>
<dbReference type="EMBL" id="VXKB01000001">
    <property type="protein sequence ID" value="KAA8718034.1"/>
    <property type="molecule type" value="Genomic_DNA"/>
</dbReference>
<dbReference type="RefSeq" id="WP_150384833.1">
    <property type="nucleotide sequence ID" value="NZ_BAAAFS010000001.1"/>
</dbReference>
<feature type="domain" description="Bacterial Ig" evidence="2">
    <location>
        <begin position="433"/>
        <end position="499"/>
    </location>
</feature>
<dbReference type="NCBIfam" id="NF033510">
    <property type="entry name" value="Ca_tandemer"/>
    <property type="match status" value="1"/>
</dbReference>
<feature type="domain" description="Bacterial Ig" evidence="2">
    <location>
        <begin position="177"/>
        <end position="254"/>
    </location>
</feature>
<feature type="compositionally biased region" description="Polar residues" evidence="1">
    <location>
        <begin position="482"/>
        <end position="496"/>
    </location>
</feature>
<evidence type="ECO:0000313" key="4">
    <source>
        <dbReference type="Proteomes" id="UP000322181"/>
    </source>
</evidence>
<dbReference type="InterPro" id="IPR036278">
    <property type="entry name" value="Sialidase_sf"/>
</dbReference>
<feature type="compositionally biased region" description="Basic and acidic residues" evidence="1">
    <location>
        <begin position="463"/>
        <end position="475"/>
    </location>
</feature>
<feature type="region of interest" description="Disordered" evidence="1">
    <location>
        <begin position="413"/>
        <end position="447"/>
    </location>
</feature>
<comment type="caution">
    <text evidence="3">The sequence shown here is derived from an EMBL/GenBank/DDBJ whole genome shotgun (WGS) entry which is preliminary data.</text>
</comment>
<feature type="domain" description="Bacterial Ig" evidence="2">
    <location>
        <begin position="348"/>
        <end position="418"/>
    </location>
</feature>
<feature type="compositionally biased region" description="Polar residues" evidence="1">
    <location>
        <begin position="644"/>
        <end position="653"/>
    </location>
</feature>
<dbReference type="Proteomes" id="UP000322181">
    <property type="component" value="Unassembled WGS sequence"/>
</dbReference>
<feature type="domain" description="Bacterial Ig" evidence="2">
    <location>
        <begin position="597"/>
        <end position="664"/>
    </location>
</feature>
<name>A0A5M9RAN8_9GAMM</name>
<feature type="region of interest" description="Disordered" evidence="1">
    <location>
        <begin position="459"/>
        <end position="532"/>
    </location>
</feature>
<feature type="compositionally biased region" description="Basic and acidic residues" evidence="1">
    <location>
        <begin position="497"/>
        <end position="506"/>
    </location>
</feature>
<dbReference type="InterPro" id="IPR013783">
    <property type="entry name" value="Ig-like_fold"/>
</dbReference>
<feature type="domain" description="Bacterial Ig" evidence="2">
    <location>
        <begin position="267"/>
        <end position="340"/>
    </location>
</feature>
<proteinExistence type="predicted"/>
<sequence length="959" mass="100266">MNIGTGDKPLVQINDSVVPGLGGRKAQAATLVIQAQADTDYLLTDEGTGQLPDSINVSRAGSDLWIYTDPDKDEPDIIIKDYYLYKGDILAETTNGGAVIYQAESGLSADTLSSSSTVTLTQAEVAGDNFSWESGIPEVDAGWLLLGALGIGGGIALAHNSGGSSGKSGGDDNSGKAPDAPKVDYNNGRGLTGTGTAGSTVIVLDSRGKQVATTKVDKDGNWAINGANPLKEGEAGKIYAKGENGTESAHQDITGGKQSLPDVPVITQNDEFTMTGTVEKGCSVRVIVNYAGKPVAINATVKPDGTWFIKDPLPDGALVDVIARDPAGNDSAPVSIRVGDNALPLGPSVQENGESLSGIGPENSKIIIMDANGKLIASTMSDATGKWHFASNPFAKGESGTIHVINGAGRESAKQTLTGQGDAALPSPVIDTNNSKGLSGKATPGSTITLKDAQGEVIGTTKTNEKGEWKFDKNPLGDGQKGTITASEDGSANSKSTEFDSGDHTPPKNPVITENNSTHLSGTGEPGTGIIFKDDNKKIIGKARVDEDGNWKIEPNPFSENSKGTMLGKDLAGNVTGDIAVESGVKLPPTSPEIKENSALKLSGTGDADSYILIKDKKGNLLQKVEVKADGTWVAEPNPFKSGETGTLSSTDKQGNEGAKMTVTGGHTPSKGAVLSLEADTGISDHDNITANGKIIVKEMTDAKRWEYSADGGKTWSKGSQTAFTLKDGTYDPHQVQVRYFDDNGNASQVSKFDKVIIDTVAPSAPGQTLNGGKIILTGLEKEAGWEYSVDGGKSWLKGQGDNFTLTHGDYERGTIQVRQTDAAGNTSKIAGNSDDITISGKAAALADDSTVHDFQSLSSAEGLIGKVLLMSDKQHPETNGQSDMTEDIQLLSVPELLNAGIQGNDINTLLASFSDEQQKEHQQETDISHDNGVLSYALYTEAMPLSVDITDIQQLQLY</sequence>
<feature type="domain" description="Bacterial Ig" evidence="2">
    <location>
        <begin position="507"/>
        <end position="577"/>
    </location>
</feature>
<feature type="compositionally biased region" description="Basic and acidic residues" evidence="1">
    <location>
        <begin position="169"/>
        <end position="182"/>
    </location>
</feature>
<evidence type="ECO:0000256" key="1">
    <source>
        <dbReference type="SAM" id="MobiDB-lite"/>
    </source>
</evidence>
<gene>
    <name evidence="3" type="ORF">F4V73_09495</name>
</gene>
<reference evidence="3 4" key="1">
    <citation type="submission" date="2019-09" db="EMBL/GenBank/DDBJ databases">
        <title>Draft genome sequence of various Type strains from the CCUG.</title>
        <authorList>
            <person name="Pineiro-Iglesias B."/>
            <person name="Tunovic T."/>
            <person name="Unosson C."/>
            <person name="Inganas E."/>
            <person name="Ohlen M."/>
            <person name="Cardew S."/>
            <person name="Jensie-Markopoulos S."/>
            <person name="Salva-Serra F."/>
            <person name="Jaen-Luchoro D."/>
            <person name="Karlsson R."/>
            <person name="Svensson-Stadler L."/>
            <person name="Chun J."/>
            <person name="Moore E."/>
        </authorList>
    </citation>
    <scope>NUCLEOTIDE SEQUENCE [LARGE SCALE GENOMIC DNA]</scope>
    <source>
        <strain evidence="3 4">CCUG 53682T</strain>
    </source>
</reference>
<dbReference type="SUPFAM" id="SSF50939">
    <property type="entry name" value="Sialidases"/>
    <property type="match status" value="1"/>
</dbReference>
<organism evidence="3 4">
    <name type="scientific">Morganella psychrotolerans</name>
    <dbReference type="NCBI Taxonomy" id="368603"/>
    <lineage>
        <taxon>Bacteria</taxon>
        <taxon>Pseudomonadati</taxon>
        <taxon>Pseudomonadota</taxon>
        <taxon>Gammaproteobacteria</taxon>
        <taxon>Enterobacterales</taxon>
        <taxon>Morganellaceae</taxon>
        <taxon>Morganella</taxon>
    </lineage>
</organism>
<dbReference type="AlphaFoldDB" id="A0A5M9RAN8"/>
<feature type="compositionally biased region" description="Polar residues" evidence="1">
    <location>
        <begin position="512"/>
        <end position="521"/>
    </location>
</feature>
<evidence type="ECO:0000313" key="3">
    <source>
        <dbReference type="EMBL" id="KAA8718034.1"/>
    </source>
</evidence>
<dbReference type="Pfam" id="PF17936">
    <property type="entry name" value="Big_6"/>
    <property type="match status" value="6"/>
</dbReference>
<accession>A0A5M9RAN8</accession>
<dbReference type="Gene3D" id="2.60.40.10">
    <property type="entry name" value="Immunoglobulins"/>
    <property type="match status" value="6"/>
</dbReference>